<feature type="domain" description="EthD" evidence="2">
    <location>
        <begin position="13"/>
        <end position="125"/>
    </location>
</feature>
<sequence length="143" mass="16039">MPISILAFYTRDPDLTPEEFQTYMDDTHMPLIKEVFGPQAPVSCTLRYPVRVKSGAGDRLGAPTSTQKRADPDAPVVLVGEPSDLEWDAMSELTFRDELHVQQCLSILNSPDGQRLRDDEERFTVPEKLRVVLMGNMGTTMQA</sequence>
<dbReference type="Pfam" id="PF07110">
    <property type="entry name" value="EthD"/>
    <property type="match status" value="1"/>
</dbReference>
<gene>
    <name evidence="3" type="ORF">PTTW11_04283</name>
</gene>
<dbReference type="InterPro" id="IPR009799">
    <property type="entry name" value="EthD_dom"/>
</dbReference>
<dbReference type="Gene3D" id="3.30.70.100">
    <property type="match status" value="1"/>
</dbReference>
<evidence type="ECO:0000256" key="1">
    <source>
        <dbReference type="ARBA" id="ARBA00005986"/>
    </source>
</evidence>
<proteinExistence type="inferred from homology"/>
<dbReference type="GO" id="GO:0016491">
    <property type="term" value="F:oxidoreductase activity"/>
    <property type="evidence" value="ECO:0007669"/>
    <property type="project" value="InterPro"/>
</dbReference>
<name>A0A6S6VYR6_9PLEO</name>
<evidence type="ECO:0000259" key="2">
    <source>
        <dbReference type="Pfam" id="PF07110"/>
    </source>
</evidence>
<organism evidence="3 4">
    <name type="scientific">Pyrenophora teres f. teres</name>
    <dbReference type="NCBI Taxonomy" id="97479"/>
    <lineage>
        <taxon>Eukaryota</taxon>
        <taxon>Fungi</taxon>
        <taxon>Dikarya</taxon>
        <taxon>Ascomycota</taxon>
        <taxon>Pezizomycotina</taxon>
        <taxon>Dothideomycetes</taxon>
        <taxon>Pleosporomycetidae</taxon>
        <taxon>Pleosporales</taxon>
        <taxon>Pleosporineae</taxon>
        <taxon>Pleosporaceae</taxon>
        <taxon>Pyrenophora</taxon>
    </lineage>
</organism>
<evidence type="ECO:0000313" key="3">
    <source>
        <dbReference type="EMBL" id="CAE7027639.1"/>
    </source>
</evidence>
<dbReference type="EMBL" id="HG992979">
    <property type="protein sequence ID" value="CAE7027639.1"/>
    <property type="molecule type" value="Genomic_DNA"/>
</dbReference>
<comment type="similarity">
    <text evidence="1">Belongs to the tpcK family.</text>
</comment>
<dbReference type="Proteomes" id="UP000472372">
    <property type="component" value="Chromosome 3"/>
</dbReference>
<dbReference type="AlphaFoldDB" id="A0A6S6VYR6"/>
<dbReference type="SUPFAM" id="SSF54909">
    <property type="entry name" value="Dimeric alpha+beta barrel"/>
    <property type="match status" value="1"/>
</dbReference>
<accession>A0A6S6VYR6</accession>
<protein>
    <recommendedName>
        <fullName evidence="2">EthD domain-containing protein</fullName>
    </recommendedName>
</protein>
<reference evidence="3" key="1">
    <citation type="submission" date="2021-02" db="EMBL/GenBank/DDBJ databases">
        <authorList>
            <person name="Syme A R."/>
            <person name="Syme A R."/>
            <person name="Moolhuijzen P."/>
        </authorList>
    </citation>
    <scope>NUCLEOTIDE SEQUENCE</scope>
    <source>
        <strain evidence="3">W1-1</strain>
    </source>
</reference>
<evidence type="ECO:0000313" key="4">
    <source>
        <dbReference type="Proteomes" id="UP000472372"/>
    </source>
</evidence>
<dbReference type="InterPro" id="IPR011008">
    <property type="entry name" value="Dimeric_a/b-barrel"/>
</dbReference>